<evidence type="ECO:0000313" key="2">
    <source>
        <dbReference type="EMBL" id="MCT2560524.1"/>
    </source>
</evidence>
<dbReference type="InterPro" id="IPR052366">
    <property type="entry name" value="GTP_Pyrophosphokinase"/>
</dbReference>
<dbReference type="InterPro" id="IPR043519">
    <property type="entry name" value="NT_sf"/>
</dbReference>
<dbReference type="SUPFAM" id="SSF81301">
    <property type="entry name" value="Nucleotidyltransferase"/>
    <property type="match status" value="1"/>
</dbReference>
<accession>A0ABT2INX9</accession>
<keyword evidence="3" id="KW-1185">Reference proteome</keyword>
<dbReference type="Gene3D" id="3.30.460.10">
    <property type="entry name" value="Beta Polymerase, domain 2"/>
    <property type="match status" value="1"/>
</dbReference>
<evidence type="ECO:0000313" key="3">
    <source>
        <dbReference type="Proteomes" id="UP001525566"/>
    </source>
</evidence>
<dbReference type="PANTHER" id="PTHR47837">
    <property type="entry name" value="GTP PYROPHOSPHOKINASE YJBM"/>
    <property type="match status" value="1"/>
</dbReference>
<organism evidence="2 3">
    <name type="scientific">Chryseobacterium herbae</name>
    <dbReference type="NCBI Taxonomy" id="2976476"/>
    <lineage>
        <taxon>Bacteria</taxon>
        <taxon>Pseudomonadati</taxon>
        <taxon>Bacteroidota</taxon>
        <taxon>Flavobacteriia</taxon>
        <taxon>Flavobacteriales</taxon>
        <taxon>Weeksellaceae</taxon>
        <taxon>Chryseobacterium group</taxon>
        <taxon>Chryseobacterium</taxon>
    </lineage>
</organism>
<dbReference type="CDD" id="cd05399">
    <property type="entry name" value="NT_Rel-Spo_like"/>
    <property type="match status" value="1"/>
</dbReference>
<dbReference type="PANTHER" id="PTHR47837:SF1">
    <property type="entry name" value="GTP PYROPHOSPHOKINASE YJBM"/>
    <property type="match status" value="1"/>
</dbReference>
<dbReference type="SMART" id="SM00954">
    <property type="entry name" value="RelA_SpoT"/>
    <property type="match status" value="1"/>
</dbReference>
<dbReference type="Proteomes" id="UP001525566">
    <property type="component" value="Unassembled WGS sequence"/>
</dbReference>
<gene>
    <name evidence="2" type="ORF">N0B48_01345</name>
</gene>
<evidence type="ECO:0000259" key="1">
    <source>
        <dbReference type="SMART" id="SM00954"/>
    </source>
</evidence>
<sequence>MAALNKEQIDTEYKQLHDDLIRFEKALITQIQEILSSNNITLGFPIQFRVKTVNSIIEKHESKRFTIKKSILELQDLVGFRIVMLFKRDIEKVNNLIEDNFEVIKKYDTIDKLSHDQFGYSSRHYIIKINKEWCNVPTFKNLDKYEAEIQIRTLSQHNWAETSNALQYKNTNNVPKEILRTIGRVAALLETVDLELERTLFERDEYNKTIVQNLGEDKKLDMEILKIVLDKAFPEDYLRDVENYSELLSDLFNFDIIKVEDLESLIRENIKFSENKANIRHSKSDEWIEYDILIVDTVSGILEYILFNYDHNKWHTLYGNP</sequence>
<proteinExistence type="predicted"/>
<dbReference type="EMBL" id="JAOAMU010000001">
    <property type="protein sequence ID" value="MCT2560524.1"/>
    <property type="molecule type" value="Genomic_DNA"/>
</dbReference>
<name>A0ABT2INX9_9FLAO</name>
<dbReference type="Gene3D" id="1.10.287.860">
    <property type="entry name" value="Nucleotidyltransferase"/>
    <property type="match status" value="1"/>
</dbReference>
<comment type="caution">
    <text evidence="2">The sequence shown here is derived from an EMBL/GenBank/DDBJ whole genome shotgun (WGS) entry which is preliminary data.</text>
</comment>
<dbReference type="RefSeq" id="WP_259836009.1">
    <property type="nucleotide sequence ID" value="NZ_JAOAMU010000001.1"/>
</dbReference>
<dbReference type="Pfam" id="PF04607">
    <property type="entry name" value="RelA_SpoT"/>
    <property type="match status" value="1"/>
</dbReference>
<reference evidence="2 3" key="1">
    <citation type="submission" date="2022-09" db="EMBL/GenBank/DDBJ databases">
        <title>Chryseobacterium oleae sp.nov., isolated from the inter-root soil of Pyrola calliantha H. Andr. in Tibet.</title>
        <authorList>
            <person name="Li Z."/>
        </authorList>
    </citation>
    <scope>NUCLEOTIDE SEQUENCE [LARGE SCALE GENOMIC DNA]</scope>
    <source>
        <strain evidence="3">pc1-10</strain>
    </source>
</reference>
<dbReference type="InterPro" id="IPR007685">
    <property type="entry name" value="RelA_SpoT"/>
</dbReference>
<protein>
    <submittedName>
        <fullName evidence="2">RelA/SpoT domain-containing protein</fullName>
    </submittedName>
</protein>
<feature type="domain" description="RelA/SpoT" evidence="1">
    <location>
        <begin position="48"/>
        <end position="174"/>
    </location>
</feature>